<evidence type="ECO:0000256" key="1">
    <source>
        <dbReference type="SAM" id="MobiDB-lite"/>
    </source>
</evidence>
<feature type="compositionally biased region" description="Low complexity" evidence="1">
    <location>
        <begin position="583"/>
        <end position="597"/>
    </location>
</feature>
<dbReference type="PROSITE" id="PS51257">
    <property type="entry name" value="PROKAR_LIPOPROTEIN"/>
    <property type="match status" value="1"/>
</dbReference>
<dbReference type="RefSeq" id="WP_186836888.1">
    <property type="nucleotide sequence ID" value="NZ_JACOPD010000005.1"/>
</dbReference>
<protein>
    <submittedName>
        <fullName evidence="3">Carbohydrate-binding domain-containing protein</fullName>
    </submittedName>
</protein>
<comment type="caution">
    <text evidence="3">The sequence shown here is derived from an EMBL/GenBank/DDBJ whole genome shotgun (WGS) entry which is preliminary data.</text>
</comment>
<reference evidence="3 4" key="1">
    <citation type="submission" date="2020-08" db="EMBL/GenBank/DDBJ databases">
        <title>Genome public.</title>
        <authorList>
            <person name="Liu C."/>
            <person name="Sun Q."/>
        </authorList>
    </citation>
    <scope>NUCLEOTIDE SEQUENCE [LARGE SCALE GENOMIC DNA]</scope>
    <source>
        <strain evidence="3 4">NSJ-43</strain>
    </source>
</reference>
<evidence type="ECO:0000256" key="2">
    <source>
        <dbReference type="SAM" id="Phobius"/>
    </source>
</evidence>
<evidence type="ECO:0000313" key="3">
    <source>
        <dbReference type="EMBL" id="MBC5680969.1"/>
    </source>
</evidence>
<keyword evidence="2" id="KW-1133">Transmembrane helix</keyword>
<keyword evidence="4" id="KW-1185">Reference proteome</keyword>
<feature type="compositionally biased region" description="Gly residues" evidence="1">
    <location>
        <begin position="556"/>
        <end position="582"/>
    </location>
</feature>
<dbReference type="InterPro" id="IPR025584">
    <property type="entry name" value="Cthe_2159"/>
</dbReference>
<evidence type="ECO:0000313" key="4">
    <source>
        <dbReference type="Proteomes" id="UP000628463"/>
    </source>
</evidence>
<feature type="region of interest" description="Disordered" evidence="1">
    <location>
        <begin position="526"/>
        <end position="597"/>
    </location>
</feature>
<gene>
    <name evidence="3" type="ORF">H8S01_08355</name>
</gene>
<name>A0ABR7G0L1_9FIRM</name>
<sequence>MINYKKLTAAMAAGIIAIFTITGCAMPWQKAADDSSSNVSTVSAGNLSQSGENALSLEFDSEDLDSSYNESECTKINLSGSGATVSGSGVTVENGNITITSAGSYIISGTLTDGSIKVNCSEKGTVRLILNGASISSSSTAPVVVEEAKKILVTLADGTTNTITDKTRQSVDDEDFSSAVYSKADLVFNGSGTLNVNAGYRNGIKSADDLKVVSGTFNITSNEDGIIGKDFLGIKDGKFTIKSGSDGMKSTYDTDTSKGNIVITGGEFDITASNDGIHCNEDILISGGNLTISSGDDGVHADDNLQVDGGTIDIKKCCEGLEGVQITLNDGDISIVASDDGINAADGSSSSGMGMGGFGGGQNGGFGGGQASSSDSSVLLTINGGNIFVNAGGDGLDSNGNIVMNGGNVTVLGPTSDGDTALDFDGAFTINGGVLMAFGSSGMLETPTSAQNGCCIVTTLGTVSANSEFSLMDSSGNVIMSYTPTKNYASAIVYSSDIKNGSTYTVTAGSTTQSITVNSNVTTNGVSGGFGGGQNGGFGGGQHGGQPGGSAPDGNGSFGDGQQGGNQQGGKQQGGMPGGNSGNGRSNSASSSTVNQV</sequence>
<feature type="transmembrane region" description="Helical" evidence="2">
    <location>
        <begin position="7"/>
        <end position="28"/>
    </location>
</feature>
<organism evidence="3 4">
    <name type="scientific">Lachnospira hominis</name>
    <name type="common">ex Liu et al. 2021</name>
    <dbReference type="NCBI Taxonomy" id="2763051"/>
    <lineage>
        <taxon>Bacteria</taxon>
        <taxon>Bacillati</taxon>
        <taxon>Bacillota</taxon>
        <taxon>Clostridia</taxon>
        <taxon>Lachnospirales</taxon>
        <taxon>Lachnospiraceae</taxon>
        <taxon>Lachnospira</taxon>
    </lineage>
</organism>
<accession>A0ABR7G0L1</accession>
<dbReference type="Pfam" id="PF14262">
    <property type="entry name" value="Cthe_2159"/>
    <property type="match status" value="1"/>
</dbReference>
<proteinExistence type="predicted"/>
<keyword evidence="2" id="KW-0812">Transmembrane</keyword>
<dbReference type="EMBL" id="JACOPD010000005">
    <property type="protein sequence ID" value="MBC5680969.1"/>
    <property type="molecule type" value="Genomic_DNA"/>
</dbReference>
<dbReference type="Proteomes" id="UP000628463">
    <property type="component" value="Unassembled WGS sequence"/>
</dbReference>
<feature type="compositionally biased region" description="Gly residues" evidence="1">
    <location>
        <begin position="526"/>
        <end position="548"/>
    </location>
</feature>
<keyword evidence="2" id="KW-0472">Membrane</keyword>